<sequence length="302" mass="33487">MPITIPDSSWYRSKSSEKNAPASCPYANVHKCPRYYASIYMLGEARIITSINDDKKASLDAFWASSELLPVIAEEETCIHGIQGNWSVFSNFCPEVTFAYLHYYASYLAKYVDEIDSDCGRRIAEREKNPNDWRYEWGFISPCHFLDCSVYNQVHDFNSKEIDANKRLFPKHNQVFVQQFISQEISMGDQYNVTGQVGAIGPNAKAENNTFNQVMQQAASNLDLPALTAELATLRNSMRNQATEVEHDQAVASIGAAENAAKRQDGAGALEHLKSAGKWALDVATKIGATVAAKAIQTAIGL</sequence>
<dbReference type="OrthoDB" id="7066550at2"/>
<keyword evidence="3" id="KW-1185">Reference proteome</keyword>
<evidence type="ECO:0000313" key="3">
    <source>
        <dbReference type="Proteomes" id="UP000438196"/>
    </source>
</evidence>
<accession>A0A6I3WB18</accession>
<evidence type="ECO:0000256" key="1">
    <source>
        <dbReference type="SAM" id="MobiDB-lite"/>
    </source>
</evidence>
<protein>
    <submittedName>
        <fullName evidence="2">Uncharacterized protein</fullName>
    </submittedName>
</protein>
<dbReference type="EMBL" id="WNNK01000034">
    <property type="protein sequence ID" value="MUF07900.1"/>
    <property type="molecule type" value="Genomic_DNA"/>
</dbReference>
<feature type="region of interest" description="Disordered" evidence="1">
    <location>
        <begin position="1"/>
        <end position="20"/>
    </location>
</feature>
<feature type="compositionally biased region" description="Polar residues" evidence="1">
    <location>
        <begin position="1"/>
        <end position="13"/>
    </location>
</feature>
<organism evidence="2 3">
    <name type="scientific">Pseudomonas spelaei</name>
    <dbReference type="NCBI Taxonomy" id="1055469"/>
    <lineage>
        <taxon>Bacteria</taxon>
        <taxon>Pseudomonadati</taxon>
        <taxon>Pseudomonadota</taxon>
        <taxon>Gammaproteobacteria</taxon>
        <taxon>Pseudomonadales</taxon>
        <taxon>Pseudomonadaceae</taxon>
        <taxon>Pseudomonas</taxon>
    </lineage>
</organism>
<evidence type="ECO:0000313" key="2">
    <source>
        <dbReference type="EMBL" id="MUF07900.1"/>
    </source>
</evidence>
<gene>
    <name evidence="2" type="ORF">GNF76_26500</name>
</gene>
<dbReference type="AlphaFoldDB" id="A0A6I3WB18"/>
<reference evidence="2 3" key="1">
    <citation type="submission" date="2019-11" db="EMBL/GenBank/DDBJ databases">
        <title>Pseudomonas karstica sp. nov. and Pseudomonas spelaei sp. nov. from karst caves.</title>
        <authorList>
            <person name="Zeman M."/>
        </authorList>
    </citation>
    <scope>NUCLEOTIDE SEQUENCE [LARGE SCALE GENOMIC DNA]</scope>
    <source>
        <strain evidence="2 3">CCM 7893</strain>
    </source>
</reference>
<comment type="caution">
    <text evidence="2">The sequence shown here is derived from an EMBL/GenBank/DDBJ whole genome shotgun (WGS) entry which is preliminary data.</text>
</comment>
<dbReference type="RefSeq" id="WP_155586024.1">
    <property type="nucleotide sequence ID" value="NZ_JBHSTH010000040.1"/>
</dbReference>
<proteinExistence type="predicted"/>
<dbReference type="Proteomes" id="UP000438196">
    <property type="component" value="Unassembled WGS sequence"/>
</dbReference>
<name>A0A6I3WB18_9PSED</name>